<accession>A0A8J2KU21</accession>
<dbReference type="AlphaFoldDB" id="A0A8J2KU21"/>
<evidence type="ECO:0000313" key="2">
    <source>
        <dbReference type="Proteomes" id="UP000708208"/>
    </source>
</evidence>
<dbReference type="EMBL" id="CAJVCH010215141">
    <property type="protein sequence ID" value="CAG7731561.1"/>
    <property type="molecule type" value="Genomic_DNA"/>
</dbReference>
<keyword evidence="2" id="KW-1185">Reference proteome</keyword>
<proteinExistence type="predicted"/>
<dbReference type="Proteomes" id="UP000708208">
    <property type="component" value="Unassembled WGS sequence"/>
</dbReference>
<name>A0A8J2KU21_9HEXA</name>
<protein>
    <submittedName>
        <fullName evidence="1">Uncharacterized protein</fullName>
    </submittedName>
</protein>
<reference evidence="1" key="1">
    <citation type="submission" date="2021-06" db="EMBL/GenBank/DDBJ databases">
        <authorList>
            <person name="Hodson N. C."/>
            <person name="Mongue J. A."/>
            <person name="Jaron S. K."/>
        </authorList>
    </citation>
    <scope>NUCLEOTIDE SEQUENCE</scope>
</reference>
<comment type="caution">
    <text evidence="1">The sequence shown here is derived from an EMBL/GenBank/DDBJ whole genome shotgun (WGS) entry which is preliminary data.</text>
</comment>
<organism evidence="1 2">
    <name type="scientific">Allacma fusca</name>
    <dbReference type="NCBI Taxonomy" id="39272"/>
    <lineage>
        <taxon>Eukaryota</taxon>
        <taxon>Metazoa</taxon>
        <taxon>Ecdysozoa</taxon>
        <taxon>Arthropoda</taxon>
        <taxon>Hexapoda</taxon>
        <taxon>Collembola</taxon>
        <taxon>Symphypleona</taxon>
        <taxon>Sminthuridae</taxon>
        <taxon>Allacma</taxon>
    </lineage>
</organism>
<sequence>EIESVNLNCDQFNRRLFSKCLKKETC</sequence>
<feature type="non-terminal residue" evidence="1">
    <location>
        <position position="1"/>
    </location>
</feature>
<evidence type="ECO:0000313" key="1">
    <source>
        <dbReference type="EMBL" id="CAG7731561.1"/>
    </source>
</evidence>
<gene>
    <name evidence="1" type="ORF">AFUS01_LOCUS20142</name>
</gene>